<dbReference type="InterPro" id="IPR003660">
    <property type="entry name" value="HAMP_dom"/>
</dbReference>
<dbReference type="SMART" id="SM00388">
    <property type="entry name" value="HisKA"/>
    <property type="match status" value="1"/>
</dbReference>
<dbReference type="Pfam" id="PF00512">
    <property type="entry name" value="HisKA"/>
    <property type="match status" value="1"/>
</dbReference>
<evidence type="ECO:0000256" key="8">
    <source>
        <dbReference type="PROSITE-ProRule" id="PRU00169"/>
    </source>
</evidence>
<keyword evidence="6" id="KW-0418">Kinase</keyword>
<dbReference type="Proteomes" id="UP001296776">
    <property type="component" value="Unassembled WGS sequence"/>
</dbReference>
<evidence type="ECO:0000256" key="4">
    <source>
        <dbReference type="ARBA" id="ARBA00022553"/>
    </source>
</evidence>
<dbReference type="SUPFAM" id="SSF52172">
    <property type="entry name" value="CheY-like"/>
    <property type="match status" value="2"/>
</dbReference>
<feature type="modified residue" description="4-aspartylphosphate" evidence="8">
    <location>
        <position position="749"/>
    </location>
</feature>
<feature type="domain" description="HAMP" evidence="13">
    <location>
        <begin position="222"/>
        <end position="274"/>
    </location>
</feature>
<dbReference type="SUPFAM" id="SSF47384">
    <property type="entry name" value="Homodimeric domain of signal transducing histidine kinase"/>
    <property type="match status" value="1"/>
</dbReference>
<reference evidence="14" key="1">
    <citation type="submission" date="2017-08" db="EMBL/GenBank/DDBJ databases">
        <authorList>
            <person name="Imhoff J.F."/>
            <person name="Rahn T."/>
            <person name="Kuenzel S."/>
            <person name="Neulinger S.C."/>
        </authorList>
    </citation>
    <scope>NUCLEOTIDE SEQUENCE</scope>
    <source>
        <strain evidence="14">DSM 11080</strain>
    </source>
</reference>
<dbReference type="EMBL" id="NRSJ01000028">
    <property type="protein sequence ID" value="MBK1705823.1"/>
    <property type="molecule type" value="Genomic_DNA"/>
</dbReference>
<keyword evidence="10" id="KW-0472">Membrane</keyword>
<dbReference type="SUPFAM" id="SSF55874">
    <property type="entry name" value="ATPase domain of HSP90 chaperone/DNA topoisomerase II/histidine kinase"/>
    <property type="match status" value="1"/>
</dbReference>
<evidence type="ECO:0000256" key="5">
    <source>
        <dbReference type="ARBA" id="ARBA00022679"/>
    </source>
</evidence>
<evidence type="ECO:0000313" key="14">
    <source>
        <dbReference type="EMBL" id="MBK1705823.1"/>
    </source>
</evidence>
<dbReference type="AlphaFoldDB" id="A0AAJ0U634"/>
<dbReference type="InterPro" id="IPR003594">
    <property type="entry name" value="HATPase_dom"/>
</dbReference>
<dbReference type="Gene3D" id="6.10.340.10">
    <property type="match status" value="1"/>
</dbReference>
<dbReference type="InterPro" id="IPR005467">
    <property type="entry name" value="His_kinase_dom"/>
</dbReference>
<evidence type="ECO:0000259" key="13">
    <source>
        <dbReference type="PROSITE" id="PS50885"/>
    </source>
</evidence>
<comment type="caution">
    <text evidence="14">The sequence shown here is derived from an EMBL/GenBank/DDBJ whole genome shotgun (WGS) entry which is preliminary data.</text>
</comment>
<dbReference type="InterPro" id="IPR001789">
    <property type="entry name" value="Sig_transdc_resp-reg_receiver"/>
</dbReference>
<dbReference type="SMART" id="SM00448">
    <property type="entry name" value="REC"/>
    <property type="match status" value="1"/>
</dbReference>
<feature type="transmembrane region" description="Helical" evidence="10">
    <location>
        <begin position="199"/>
        <end position="220"/>
    </location>
</feature>
<dbReference type="EC" id="2.7.13.3" evidence="3"/>
<dbReference type="InterPro" id="IPR003661">
    <property type="entry name" value="HisK_dim/P_dom"/>
</dbReference>
<dbReference type="InterPro" id="IPR036097">
    <property type="entry name" value="HisK_dim/P_sf"/>
</dbReference>
<dbReference type="PANTHER" id="PTHR45339">
    <property type="entry name" value="HYBRID SIGNAL TRANSDUCTION HISTIDINE KINASE J"/>
    <property type="match status" value="1"/>
</dbReference>
<evidence type="ECO:0000256" key="1">
    <source>
        <dbReference type="ARBA" id="ARBA00000085"/>
    </source>
</evidence>
<evidence type="ECO:0000256" key="6">
    <source>
        <dbReference type="ARBA" id="ARBA00022777"/>
    </source>
</evidence>
<reference evidence="14" key="2">
    <citation type="journal article" date="2020" name="Microorganisms">
        <title>Osmotic Adaptation and Compatible Solute Biosynthesis of Phototrophic Bacteria as Revealed from Genome Analyses.</title>
        <authorList>
            <person name="Imhoff J.F."/>
            <person name="Rahn T."/>
            <person name="Kunzel S."/>
            <person name="Keller A."/>
            <person name="Neulinger S.C."/>
        </authorList>
    </citation>
    <scope>NUCLEOTIDE SEQUENCE</scope>
    <source>
        <strain evidence="14">DSM 11080</strain>
    </source>
</reference>
<protein>
    <recommendedName>
        <fullName evidence="3">histidine kinase</fullName>
        <ecNumber evidence="3">2.7.13.3</ecNumber>
    </recommendedName>
</protein>
<keyword evidence="7" id="KW-0902">Two-component regulatory system</keyword>
<dbReference type="Pfam" id="PF00072">
    <property type="entry name" value="Response_reg"/>
    <property type="match status" value="1"/>
</dbReference>
<evidence type="ECO:0000256" key="2">
    <source>
        <dbReference type="ARBA" id="ARBA00004370"/>
    </source>
</evidence>
<dbReference type="Gene3D" id="1.20.120.160">
    <property type="entry name" value="HPT domain"/>
    <property type="match status" value="1"/>
</dbReference>
<organism evidence="14 15">
    <name type="scientific">Halochromatium glycolicum</name>
    <dbReference type="NCBI Taxonomy" id="85075"/>
    <lineage>
        <taxon>Bacteria</taxon>
        <taxon>Pseudomonadati</taxon>
        <taxon>Pseudomonadota</taxon>
        <taxon>Gammaproteobacteria</taxon>
        <taxon>Chromatiales</taxon>
        <taxon>Chromatiaceae</taxon>
        <taxon>Halochromatium</taxon>
    </lineage>
</organism>
<keyword evidence="15" id="KW-1185">Reference proteome</keyword>
<keyword evidence="10" id="KW-0812">Transmembrane</keyword>
<dbReference type="InterPro" id="IPR036641">
    <property type="entry name" value="HPT_dom_sf"/>
</dbReference>
<feature type="coiled-coil region" evidence="9">
    <location>
        <begin position="284"/>
        <end position="314"/>
    </location>
</feature>
<keyword evidence="4 8" id="KW-0597">Phosphoprotein</keyword>
<feature type="transmembrane region" description="Helical" evidence="10">
    <location>
        <begin position="49"/>
        <end position="69"/>
    </location>
</feature>
<dbReference type="PROSITE" id="PS50885">
    <property type="entry name" value="HAMP"/>
    <property type="match status" value="1"/>
</dbReference>
<comment type="catalytic activity">
    <reaction evidence="1">
        <text>ATP + protein L-histidine = ADP + protein N-phospho-L-histidine.</text>
        <dbReference type="EC" id="2.7.13.3"/>
    </reaction>
</comment>
<dbReference type="InterPro" id="IPR004358">
    <property type="entry name" value="Sig_transdc_His_kin-like_C"/>
</dbReference>
<dbReference type="PROSITE" id="PS50109">
    <property type="entry name" value="HIS_KIN"/>
    <property type="match status" value="1"/>
</dbReference>
<evidence type="ECO:0000256" key="7">
    <source>
        <dbReference type="ARBA" id="ARBA00023012"/>
    </source>
</evidence>
<evidence type="ECO:0000259" key="12">
    <source>
        <dbReference type="PROSITE" id="PS50110"/>
    </source>
</evidence>
<dbReference type="PROSITE" id="PS50110">
    <property type="entry name" value="RESPONSE_REGULATORY"/>
    <property type="match status" value="1"/>
</dbReference>
<dbReference type="CDD" id="cd16922">
    <property type="entry name" value="HATPase_EvgS-ArcB-TorS-like"/>
    <property type="match status" value="1"/>
</dbReference>
<evidence type="ECO:0000256" key="3">
    <source>
        <dbReference type="ARBA" id="ARBA00012438"/>
    </source>
</evidence>
<dbReference type="SMART" id="SM00304">
    <property type="entry name" value="HAMP"/>
    <property type="match status" value="1"/>
</dbReference>
<dbReference type="Pfam" id="PF00672">
    <property type="entry name" value="HAMP"/>
    <property type="match status" value="1"/>
</dbReference>
<dbReference type="Gene3D" id="3.40.50.2300">
    <property type="match status" value="1"/>
</dbReference>
<dbReference type="CDD" id="cd17546">
    <property type="entry name" value="REC_hyHK_CKI1_RcsC-like"/>
    <property type="match status" value="1"/>
</dbReference>
<evidence type="ECO:0000256" key="9">
    <source>
        <dbReference type="SAM" id="Coils"/>
    </source>
</evidence>
<keyword evidence="5" id="KW-0808">Transferase</keyword>
<proteinExistence type="predicted"/>
<dbReference type="CDD" id="cd00082">
    <property type="entry name" value="HisKA"/>
    <property type="match status" value="1"/>
</dbReference>
<evidence type="ECO:0000259" key="11">
    <source>
        <dbReference type="PROSITE" id="PS50109"/>
    </source>
</evidence>
<keyword evidence="9" id="KW-0175">Coiled coil</keyword>
<name>A0AAJ0U634_9GAMM</name>
<gene>
    <name evidence="14" type="ORF">CKO40_14985</name>
</gene>
<dbReference type="Pfam" id="PF02518">
    <property type="entry name" value="HATPase_c"/>
    <property type="match status" value="1"/>
</dbReference>
<dbReference type="PRINTS" id="PR00344">
    <property type="entry name" value="BCTRLSENSOR"/>
</dbReference>
<feature type="domain" description="Response regulatory" evidence="12">
    <location>
        <begin position="700"/>
        <end position="817"/>
    </location>
</feature>
<dbReference type="PANTHER" id="PTHR45339:SF5">
    <property type="entry name" value="HISTIDINE KINASE"/>
    <property type="match status" value="1"/>
</dbReference>
<dbReference type="GO" id="GO:0005886">
    <property type="term" value="C:plasma membrane"/>
    <property type="evidence" value="ECO:0007669"/>
    <property type="project" value="UniProtKB-SubCell"/>
</dbReference>
<evidence type="ECO:0000313" key="15">
    <source>
        <dbReference type="Proteomes" id="UP001296776"/>
    </source>
</evidence>
<dbReference type="GO" id="GO:0000155">
    <property type="term" value="F:phosphorelay sensor kinase activity"/>
    <property type="evidence" value="ECO:0007669"/>
    <property type="project" value="InterPro"/>
</dbReference>
<dbReference type="Pfam" id="PF01627">
    <property type="entry name" value="Hpt"/>
    <property type="match status" value="1"/>
</dbReference>
<dbReference type="Gene3D" id="1.10.287.130">
    <property type="match status" value="1"/>
</dbReference>
<dbReference type="InterPro" id="IPR036890">
    <property type="entry name" value="HATPase_C_sf"/>
</dbReference>
<accession>A0AAJ0U634</accession>
<dbReference type="FunFam" id="3.30.565.10:FF:000010">
    <property type="entry name" value="Sensor histidine kinase RcsC"/>
    <property type="match status" value="1"/>
</dbReference>
<dbReference type="InterPro" id="IPR008207">
    <property type="entry name" value="Sig_transdc_His_kin_Hpt_dom"/>
</dbReference>
<dbReference type="SUPFAM" id="SSF47226">
    <property type="entry name" value="Histidine-containing phosphotransfer domain, HPT domain"/>
    <property type="match status" value="1"/>
</dbReference>
<feature type="domain" description="Histidine kinase" evidence="11">
    <location>
        <begin position="321"/>
        <end position="540"/>
    </location>
</feature>
<keyword evidence="10" id="KW-1133">Transmembrane helix</keyword>
<evidence type="ECO:0000256" key="10">
    <source>
        <dbReference type="SAM" id="Phobius"/>
    </source>
</evidence>
<dbReference type="SMART" id="SM00387">
    <property type="entry name" value="HATPase_c"/>
    <property type="match status" value="1"/>
</dbReference>
<dbReference type="GO" id="GO:0005524">
    <property type="term" value="F:ATP binding"/>
    <property type="evidence" value="ECO:0007669"/>
    <property type="project" value="UniProtKB-KW"/>
</dbReference>
<dbReference type="InterPro" id="IPR011006">
    <property type="entry name" value="CheY-like_superfamily"/>
</dbReference>
<sequence length="941" mass="102979">MWSLSCAPLVYPTVSRQRAWPESSAFQDECQTAMSAVGINPFASIRARLIALALVPLALISSIFAAYGIHHGLEHDRWRIDEIGRVIAESLALAAERSLRTGEIEHLQALCDETARRPDVLWAAIGDIRFNLLVASAPEEQASQAGHPFSAPVVNLGDSITIRPPDSRPPPTPISEPILGWVQIRLTPTAGAAPHQQHLVILLWLILAGLGLGILAALYIGRDLSRGLGDIGKTIARYRQGEFAARARPQPIAELDALARAFNRMANQIDGSQQAMRNQVEAATRQLRWSLETLQKQNAQLERAREAALAANQDKEAFLARMSHEMRTPLNAVIGFGRLLHAEARTEASAEYSRTLDRAARQLLAVIDDILNYVRLNSSELSIESAPFEPRDCLEDIVAMLAPDAHANGLELALVIHGGVPERLRGDPSRISQVLVNLLSNAIKFTSVGHVLVEADYDAGEAGSLRMVVSDTGIGLSAAQQLRLFQPFEQADPVITRRYGGTGLGLAISKRLVELMGGQIRVRSALNQGSRFSVTLPCQRCSPVPSQRSRRYPKARKVLICDPAAIQVRALRSQLLSWSMEVFATSDPQRLPTMLVDAEGAGRHFELLILGLAPQQQKVLELERQLAELRRAFSGPILLLVANNQWTPPPAVLATPPIAWTEKPLRRARLIELLCQLDGVSRSAGAVEQARTRAQFPGRRAMVVDDNDFNRALMRRLLEVRAMEVIEVDNGADAVRQATRLELDLIVIDIHMPLMDGIEATRRIRAALADEQVPSLVALSADAFVTERIPERAALFDAVLLKPIDEEGLDETLERLLADGSATSLQTGHRPDRPAAPVIDPGPVRAIRLDTEWRTRLDDELAMQVQGIGAAIAVEDRQALQERLHDLKGICGLFGLQGLTERVRGLSDMAATAPMATLCAEARVLKNLLGEESKREGCTGP</sequence>
<comment type="subcellular location">
    <subcellularLocation>
        <location evidence="2">Membrane</location>
    </subcellularLocation>
</comment>
<dbReference type="Gene3D" id="3.30.565.10">
    <property type="entry name" value="Histidine kinase-like ATPase, C-terminal domain"/>
    <property type="match status" value="1"/>
</dbReference>